<dbReference type="AlphaFoldDB" id="A0A1M6NR61"/>
<evidence type="ECO:0000256" key="3">
    <source>
        <dbReference type="ARBA" id="ARBA00022553"/>
    </source>
</evidence>
<dbReference type="Pfam" id="PF13426">
    <property type="entry name" value="PAS_9"/>
    <property type="match status" value="1"/>
</dbReference>
<dbReference type="GO" id="GO:0000155">
    <property type="term" value="F:phosphorelay sensor kinase activity"/>
    <property type="evidence" value="ECO:0007669"/>
    <property type="project" value="InterPro"/>
</dbReference>
<sequence>MNNASEKDPINITESSGPFREIFRQNKSVMLLVNPVTGQILDANQAAHNFYGYKNLLSENIININQHPNEKVFDLMETAITKNKNHFIFKHKLVTGEIRDVEVYSTPLIYQNRKLLLSIVHDITKRRKAEKYTTFLTRSTLKLATLKTPEEVYKFTTSQLYKLFDKKSVVAVTEYDTPNNRWYMMDITGLSPFIEKTFKNFGIDIRNLEGEIQTGFMGDIVTGQMARFDFDLHKFTNGKIDQNTSNELKKALPYNSILVVPFKKDEVIFGTVTIALNEDENEFNRHFVEAFISQISVFLEKIFVEKELVKSENYYRALIENSTDIVSILDENGIIRYKSPSHSTILGYKQDELLGVNALEKIHPDDKLRVQQLFSHILLEKEKTGRFEYRFHHKNGSWKHMEGTVKNLLDNPAVKGIVLNSHDVTHQKAYEEMLVSQEQNLKIRNQIANAFIVSGKEENFRKILEVFLQAFQSNFGFFCHTNNSGNMVCKSYINNRKEVNSHHEQHKIKIETLNNFWSESLRKKQTLTQNTEFEIPGKRIRLKNSISGIILHQNETLGQIVLGNKNGDYTDKDIRLMEELCHYISPLLKAALNEFQYKTDLLAAKEKAEESERLKSAFLANMSHEIRTPMNGIIGFIDILNDPDTRDDDRETYFDLVKKSGNRLLTTINDIIEISKIEAGQAQLNFSREKVDEIMNEHFSFFKPGAAANGITLKLQLPESALPAIETDRNKLDSILTNLINNALKFTKEGTIEFGCQLSGNKLNFFVKDTGVGISADRIEAIFNRFEQAEMGINRGHEGTGLGLSISKAYAAMLGGDLWVESQKGEGSTFYFNIDYIAAENSDKKTDKKPPSAKPKSQNEATILVAEDDEISFTLLEIMLSKENYKLIKADNGNEAVEMVRQNPDIDVVIMDVKMPEKDGLEATREIRQFNKKIPVIAQTAYALSGDKEKALEAGCNDYISKPLQKNDLLNMINRLLEKKLQ</sequence>
<dbReference type="Pfam" id="PF00512">
    <property type="entry name" value="HisKA"/>
    <property type="match status" value="1"/>
</dbReference>
<dbReference type="InterPro" id="IPR004358">
    <property type="entry name" value="Sig_transdc_His_kin-like_C"/>
</dbReference>
<comment type="catalytic activity">
    <reaction evidence="1">
        <text>ATP + protein L-histidine = ADP + protein N-phospho-L-histidine.</text>
        <dbReference type="EC" id="2.7.13.3"/>
    </reaction>
</comment>
<dbReference type="EC" id="2.7.13.3" evidence="2"/>
<dbReference type="PANTHER" id="PTHR43047">
    <property type="entry name" value="TWO-COMPONENT HISTIDINE PROTEIN KINASE"/>
    <property type="match status" value="1"/>
</dbReference>
<dbReference type="EMBL" id="FQZE01000045">
    <property type="protein sequence ID" value="SHJ98116.1"/>
    <property type="molecule type" value="Genomic_DNA"/>
</dbReference>
<reference evidence="10 11" key="1">
    <citation type="submission" date="2016-11" db="EMBL/GenBank/DDBJ databases">
        <authorList>
            <person name="Jaros S."/>
            <person name="Januszkiewicz K."/>
            <person name="Wedrychowicz H."/>
        </authorList>
    </citation>
    <scope>NUCLEOTIDE SEQUENCE [LARGE SCALE GENOMIC DNA]</scope>
    <source>
        <strain evidence="10 11">DSM 27063</strain>
    </source>
</reference>
<dbReference type="PRINTS" id="PR00344">
    <property type="entry name" value="BCTRLSENSOR"/>
</dbReference>
<keyword evidence="5" id="KW-0418">Kinase</keyword>
<dbReference type="PROSITE" id="PS50112">
    <property type="entry name" value="PAS"/>
    <property type="match status" value="1"/>
</dbReference>
<dbReference type="SUPFAM" id="SSF47384">
    <property type="entry name" value="Homodimeric domain of signal transducing histidine kinase"/>
    <property type="match status" value="1"/>
</dbReference>
<dbReference type="CDD" id="cd17546">
    <property type="entry name" value="REC_hyHK_CKI1_RcsC-like"/>
    <property type="match status" value="1"/>
</dbReference>
<evidence type="ECO:0000313" key="11">
    <source>
        <dbReference type="Proteomes" id="UP000184050"/>
    </source>
</evidence>
<dbReference type="SUPFAM" id="SSF55874">
    <property type="entry name" value="ATPase domain of HSP90 chaperone/DNA topoisomerase II/histidine kinase"/>
    <property type="match status" value="1"/>
</dbReference>
<dbReference type="SUPFAM" id="SSF52172">
    <property type="entry name" value="CheY-like"/>
    <property type="match status" value="1"/>
</dbReference>
<dbReference type="InterPro" id="IPR036890">
    <property type="entry name" value="HATPase_C_sf"/>
</dbReference>
<organism evidence="10 11">
    <name type="scientific">Tangfeifania diversioriginum</name>
    <dbReference type="NCBI Taxonomy" id="1168035"/>
    <lineage>
        <taxon>Bacteria</taxon>
        <taxon>Pseudomonadati</taxon>
        <taxon>Bacteroidota</taxon>
        <taxon>Bacteroidia</taxon>
        <taxon>Marinilabiliales</taxon>
        <taxon>Prolixibacteraceae</taxon>
        <taxon>Tangfeifania</taxon>
    </lineage>
</organism>
<evidence type="ECO:0000313" key="10">
    <source>
        <dbReference type="EMBL" id="SHJ98116.1"/>
    </source>
</evidence>
<dbReference type="SMART" id="SM00448">
    <property type="entry name" value="REC"/>
    <property type="match status" value="1"/>
</dbReference>
<keyword evidence="3 6" id="KW-0597">Phosphoprotein</keyword>
<gene>
    <name evidence="10" type="ORF">SAMN05444280_1458</name>
</gene>
<dbReference type="InterPro" id="IPR003661">
    <property type="entry name" value="HisK_dim/P_dom"/>
</dbReference>
<keyword evidence="11" id="KW-1185">Reference proteome</keyword>
<dbReference type="InterPro" id="IPR001789">
    <property type="entry name" value="Sig_transdc_resp-reg_receiver"/>
</dbReference>
<dbReference type="Gene3D" id="3.30.450.20">
    <property type="entry name" value="PAS domain"/>
    <property type="match status" value="2"/>
</dbReference>
<dbReference type="NCBIfam" id="TIGR00229">
    <property type="entry name" value="sensory_box"/>
    <property type="match status" value="2"/>
</dbReference>
<dbReference type="SMART" id="SM00387">
    <property type="entry name" value="HATPase_c"/>
    <property type="match status" value="1"/>
</dbReference>
<dbReference type="CDD" id="cd00082">
    <property type="entry name" value="HisKA"/>
    <property type="match status" value="1"/>
</dbReference>
<dbReference type="OrthoDB" id="9796457at2"/>
<dbReference type="InterPro" id="IPR001610">
    <property type="entry name" value="PAC"/>
</dbReference>
<evidence type="ECO:0000259" key="9">
    <source>
        <dbReference type="PROSITE" id="PS50112"/>
    </source>
</evidence>
<protein>
    <recommendedName>
        <fullName evidence="2">histidine kinase</fullName>
        <ecNumber evidence="2">2.7.13.3</ecNumber>
    </recommendedName>
</protein>
<evidence type="ECO:0000256" key="2">
    <source>
        <dbReference type="ARBA" id="ARBA00012438"/>
    </source>
</evidence>
<dbReference type="InterPro" id="IPR003594">
    <property type="entry name" value="HATPase_dom"/>
</dbReference>
<dbReference type="Gene3D" id="3.30.565.10">
    <property type="entry name" value="Histidine kinase-like ATPase, C-terminal domain"/>
    <property type="match status" value="1"/>
</dbReference>
<dbReference type="SMART" id="SM00388">
    <property type="entry name" value="HisKA"/>
    <property type="match status" value="1"/>
</dbReference>
<dbReference type="RefSeq" id="WP_073173651.1">
    <property type="nucleotide sequence ID" value="NZ_FQZE01000045.1"/>
</dbReference>
<dbReference type="Gene3D" id="3.40.50.2300">
    <property type="match status" value="1"/>
</dbReference>
<accession>A0A1M6NR61</accession>
<dbReference type="CDD" id="cd00130">
    <property type="entry name" value="PAS"/>
    <property type="match status" value="1"/>
</dbReference>
<dbReference type="CDD" id="cd16922">
    <property type="entry name" value="HATPase_EvgS-ArcB-TorS-like"/>
    <property type="match status" value="1"/>
</dbReference>
<dbReference type="GO" id="GO:0006355">
    <property type="term" value="P:regulation of DNA-templated transcription"/>
    <property type="evidence" value="ECO:0007669"/>
    <property type="project" value="InterPro"/>
</dbReference>
<dbReference type="SMART" id="SM00086">
    <property type="entry name" value="PAC"/>
    <property type="match status" value="2"/>
</dbReference>
<name>A0A1M6NR61_9BACT</name>
<evidence type="ECO:0000256" key="1">
    <source>
        <dbReference type="ARBA" id="ARBA00000085"/>
    </source>
</evidence>
<dbReference type="Pfam" id="PF00072">
    <property type="entry name" value="Response_reg"/>
    <property type="match status" value="1"/>
</dbReference>
<dbReference type="InterPro" id="IPR011006">
    <property type="entry name" value="CheY-like_superfamily"/>
</dbReference>
<dbReference type="SUPFAM" id="SSF55785">
    <property type="entry name" value="PYP-like sensor domain (PAS domain)"/>
    <property type="match status" value="2"/>
</dbReference>
<dbReference type="Gene3D" id="1.10.287.130">
    <property type="match status" value="1"/>
</dbReference>
<dbReference type="InterPro" id="IPR036097">
    <property type="entry name" value="HisK_dim/P_sf"/>
</dbReference>
<dbReference type="STRING" id="1168035.SAMN05444280_1458"/>
<dbReference type="Proteomes" id="UP000184050">
    <property type="component" value="Unassembled WGS sequence"/>
</dbReference>
<keyword evidence="4" id="KW-0808">Transferase</keyword>
<feature type="domain" description="Response regulatory" evidence="8">
    <location>
        <begin position="862"/>
        <end position="977"/>
    </location>
</feature>
<dbReference type="FunFam" id="3.30.565.10:FF:000006">
    <property type="entry name" value="Sensor histidine kinase WalK"/>
    <property type="match status" value="1"/>
</dbReference>
<evidence type="ECO:0000256" key="4">
    <source>
        <dbReference type="ARBA" id="ARBA00022679"/>
    </source>
</evidence>
<dbReference type="InterPro" id="IPR013767">
    <property type="entry name" value="PAS_fold"/>
</dbReference>
<evidence type="ECO:0000256" key="6">
    <source>
        <dbReference type="PROSITE-ProRule" id="PRU00169"/>
    </source>
</evidence>
<evidence type="ECO:0000259" key="8">
    <source>
        <dbReference type="PROSITE" id="PS50110"/>
    </source>
</evidence>
<dbReference type="InterPro" id="IPR005467">
    <property type="entry name" value="His_kinase_dom"/>
</dbReference>
<dbReference type="InterPro" id="IPR000014">
    <property type="entry name" value="PAS"/>
</dbReference>
<feature type="modified residue" description="4-aspartylphosphate" evidence="6">
    <location>
        <position position="912"/>
    </location>
</feature>
<evidence type="ECO:0000256" key="5">
    <source>
        <dbReference type="ARBA" id="ARBA00022777"/>
    </source>
</evidence>
<dbReference type="Pfam" id="PF02518">
    <property type="entry name" value="HATPase_c"/>
    <property type="match status" value="1"/>
</dbReference>
<feature type="domain" description="PAS" evidence="9">
    <location>
        <begin position="311"/>
        <end position="381"/>
    </location>
</feature>
<evidence type="ECO:0000259" key="7">
    <source>
        <dbReference type="PROSITE" id="PS50109"/>
    </source>
</evidence>
<dbReference type="SUPFAM" id="SSF55781">
    <property type="entry name" value="GAF domain-like"/>
    <property type="match status" value="1"/>
</dbReference>
<dbReference type="PROSITE" id="PS50110">
    <property type="entry name" value="RESPONSE_REGULATORY"/>
    <property type="match status" value="1"/>
</dbReference>
<dbReference type="SMART" id="SM00091">
    <property type="entry name" value="PAS"/>
    <property type="match status" value="2"/>
</dbReference>
<feature type="domain" description="Histidine kinase" evidence="7">
    <location>
        <begin position="621"/>
        <end position="838"/>
    </location>
</feature>
<proteinExistence type="predicted"/>
<dbReference type="Pfam" id="PF00989">
    <property type="entry name" value="PAS"/>
    <property type="match status" value="1"/>
</dbReference>
<dbReference type="InterPro" id="IPR035965">
    <property type="entry name" value="PAS-like_dom_sf"/>
</dbReference>
<dbReference type="PROSITE" id="PS50109">
    <property type="entry name" value="HIS_KIN"/>
    <property type="match status" value="1"/>
</dbReference>